<dbReference type="CDD" id="cd21595">
    <property type="entry name" value="CoV_N-CTD"/>
    <property type="match status" value="1"/>
</dbReference>
<keyword evidence="4 10" id="KW-0946">Virion</keyword>
<keyword evidence="5 10" id="KW-0694">RNA-binding</keyword>
<evidence type="ECO:0000313" key="15">
    <source>
        <dbReference type="EMBL" id="WCC61840.1"/>
    </source>
</evidence>
<keyword evidence="9 11" id="KW-0687">Ribonucleoprotein</keyword>
<dbReference type="Pfam" id="PF00937">
    <property type="entry name" value="CoV_nucleocap"/>
    <property type="match status" value="1"/>
</dbReference>
<comment type="subcellular location">
    <subcellularLocation>
        <location evidence="1">Host cell</location>
    </subcellularLocation>
    <subcellularLocation>
        <location evidence="10">Virion</location>
    </subcellularLocation>
    <text evidence="10">Located inside the virion, complexed with the viral RNA. Probably associates with ER-derived membranes where it participates in viral RNA synthesis and virus budding.</text>
</comment>
<sequence>MASVSFDDQPRGRSGRVPLSFYNPVMVTDDKPFFKVMPHNAVPTGKGNRSQQIGYWNMQPRWRMVKGQRKHLTPKWHFYYLGTGPHAEAPFRQKTEGVFWVAVQGSDTQPTGLGVRKRNQPLIKPQFAVKLPANIEIQEEGASKPNSRNPSTNRDRSQSGNRSASRGPQQGNTQNQNQNNNSSKGNQNNQQRSRNNSKSRSQSNSQPQNQQVDIVAAVKQALKELGVSPQEKKQKQKGNTSGNNTPKEQRAKSPARSPSSPRKQLERPVWKRVPTEAENVTQCFGPRDTLRNFGDRELTLKGVEAKNYPQIAEFVPTPAALLFGGEVSTREAGEDVEITFHYKMKVKKDDKNLPLFLQQVSAYALPSQAPNVPSQLNPVAPDFTPSGVEMVNETVEIIDQVYDSFDA</sequence>
<dbReference type="InterPro" id="IPR037179">
    <property type="entry name" value="Nucleocapsid_C"/>
</dbReference>
<feature type="domain" description="CoV N NTD" evidence="13">
    <location>
        <begin position="17"/>
        <end position="139"/>
    </location>
</feature>
<keyword evidence="8" id="KW-0804">Transcription</keyword>
<evidence type="ECO:0000256" key="2">
    <source>
        <dbReference type="ARBA" id="ARBA00022553"/>
    </source>
</evidence>
<keyword evidence="6" id="KW-0805">Transcription regulation</keyword>
<proteinExistence type="predicted"/>
<organism evidence="15">
    <name type="scientific">Bat Coronavirus RsYN20</name>
    <dbReference type="NCBI Taxonomy" id="3018909"/>
    <lineage>
        <taxon>Viruses</taxon>
        <taxon>Riboviria</taxon>
        <taxon>Orthornavirae</taxon>
        <taxon>Pisuviricota</taxon>
        <taxon>Pisoniviricetes</taxon>
        <taxon>Nidovirales</taxon>
        <taxon>Cornidovirineae</taxon>
        <taxon>Coronaviridae</taxon>
        <taxon>Orthocoronavirinae</taxon>
    </lineage>
</organism>
<feature type="region of interest" description="Disordered" evidence="12">
    <location>
        <begin position="134"/>
        <end position="210"/>
    </location>
</feature>
<keyword evidence="2" id="KW-0597">Phosphoprotein</keyword>
<feature type="compositionally biased region" description="Low complexity" evidence="12">
    <location>
        <begin position="252"/>
        <end position="262"/>
    </location>
</feature>
<evidence type="ECO:0000256" key="4">
    <source>
        <dbReference type="ARBA" id="ARBA00022844"/>
    </source>
</evidence>
<dbReference type="EMBL" id="OQ175052">
    <property type="protein sequence ID" value="WCC61840.1"/>
    <property type="molecule type" value="Genomic_RNA"/>
</dbReference>
<evidence type="ECO:0000256" key="11">
    <source>
        <dbReference type="PROSITE-ProRule" id="PRU01276"/>
    </source>
</evidence>
<evidence type="ECO:0000256" key="5">
    <source>
        <dbReference type="ARBA" id="ARBA00022884"/>
    </source>
</evidence>
<dbReference type="GO" id="GO:0003723">
    <property type="term" value="F:RNA binding"/>
    <property type="evidence" value="ECO:0007669"/>
    <property type="project" value="UniProtKB-UniRule"/>
</dbReference>
<evidence type="ECO:0000256" key="6">
    <source>
        <dbReference type="ARBA" id="ARBA00023015"/>
    </source>
</evidence>
<dbReference type="InterPro" id="IPR037195">
    <property type="entry name" value="Nucleocapsid_N"/>
</dbReference>
<feature type="compositionally biased region" description="Polar residues" evidence="12">
    <location>
        <begin position="144"/>
        <end position="167"/>
    </location>
</feature>
<dbReference type="SUPFAM" id="SSF110304">
    <property type="entry name" value="Coronavirus RNA-binding domain"/>
    <property type="match status" value="1"/>
</dbReference>
<dbReference type="GO" id="GO:0043657">
    <property type="term" value="C:host cell"/>
    <property type="evidence" value="ECO:0007669"/>
    <property type="project" value="UniProtKB-SubCell"/>
</dbReference>
<evidence type="ECO:0000256" key="7">
    <source>
        <dbReference type="ARBA" id="ARBA00023086"/>
    </source>
</evidence>
<feature type="compositionally biased region" description="Polar residues" evidence="12">
    <location>
        <begin position="237"/>
        <end position="246"/>
    </location>
</feature>
<feature type="domain" description="CoV N CTD" evidence="14">
    <location>
        <begin position="257"/>
        <end position="371"/>
    </location>
</feature>
<evidence type="ECO:0000256" key="9">
    <source>
        <dbReference type="ARBA" id="ARBA00023274"/>
    </source>
</evidence>
<dbReference type="InterPro" id="IPR044345">
    <property type="entry name" value="N_prot_N_CoV"/>
</dbReference>
<feature type="compositionally biased region" description="Low complexity" evidence="12">
    <location>
        <begin position="168"/>
        <end position="210"/>
    </location>
</feature>
<keyword evidence="3" id="KW-0013">ADP-ribosylation</keyword>
<evidence type="ECO:0000259" key="13">
    <source>
        <dbReference type="PROSITE" id="PS51928"/>
    </source>
</evidence>
<dbReference type="PIRSF" id="PIRSF003888">
    <property type="entry name" value="Corona_nucleocap"/>
    <property type="match status" value="1"/>
</dbReference>
<dbReference type="GO" id="GO:1990904">
    <property type="term" value="C:ribonucleoprotein complex"/>
    <property type="evidence" value="ECO:0007669"/>
    <property type="project" value="UniProtKB-KW"/>
</dbReference>
<comment type="function">
    <text evidence="10">Packages the positive strand viral genome RNA into a helical ribonucleocapsid (RNP) and plays a fundamental role during virion assembly through its interactions with the viral genome and membrane protein M. Plays an important role in enhancing the efficiency of subgenomic viral RNA transcription as well as viral replication.</text>
</comment>
<dbReference type="GO" id="GO:0019013">
    <property type="term" value="C:viral nucleocapsid"/>
    <property type="evidence" value="ECO:0007669"/>
    <property type="project" value="UniProtKB-UniRule"/>
</dbReference>
<evidence type="ECO:0000256" key="1">
    <source>
        <dbReference type="ARBA" id="ARBA00004340"/>
    </source>
</evidence>
<reference evidence="15" key="1">
    <citation type="submission" date="2023-01" db="EMBL/GenBank/DDBJ databases">
        <title>Panoramic Analysis of Coronaviruses Carried by Representative Bat Species in Southern China to Better Understand the Coronavirus Sphere.</title>
        <authorList>
            <person name="Han Y."/>
            <person name="Xu P."/>
            <person name="Wang Y."/>
            <person name="Zhao W."/>
            <person name="Wang J."/>
            <person name="Jin Q."/>
            <person name="Wu Z."/>
        </authorList>
    </citation>
    <scope>NUCLEOTIDE SEQUENCE</scope>
    <source>
        <strain evidence="15">BtRs-AlphaCoV/YN2020-Q32</strain>
    </source>
</reference>
<accession>A0AA49IDV9</accession>
<dbReference type="InterPro" id="IPR001218">
    <property type="entry name" value="Nucleocap_CoV"/>
</dbReference>
<evidence type="ECO:0000256" key="12">
    <source>
        <dbReference type="SAM" id="MobiDB-lite"/>
    </source>
</evidence>
<dbReference type="SUPFAM" id="SSF103068">
    <property type="entry name" value="Nucleocapsid protein dimerization domain"/>
    <property type="match status" value="1"/>
</dbReference>
<evidence type="ECO:0000256" key="10">
    <source>
        <dbReference type="PIRNR" id="PIRNR003888"/>
    </source>
</evidence>
<dbReference type="InterPro" id="IPR044344">
    <property type="entry name" value="N_prot_C_CoV"/>
</dbReference>
<gene>
    <name evidence="15" type="primary">N</name>
</gene>
<dbReference type="CDD" id="cd21554">
    <property type="entry name" value="CoV_N-NTD"/>
    <property type="match status" value="1"/>
</dbReference>
<dbReference type="PROSITE" id="PS51928">
    <property type="entry name" value="COV_N_NTD"/>
    <property type="match status" value="1"/>
</dbReference>
<name>A0AA49IDV9_9NIDO</name>
<evidence type="ECO:0000256" key="3">
    <source>
        <dbReference type="ARBA" id="ARBA00022765"/>
    </source>
</evidence>
<keyword evidence="7 10" id="KW-0543">Viral nucleoprotein</keyword>
<evidence type="ECO:0000259" key="14">
    <source>
        <dbReference type="PROSITE" id="PS51929"/>
    </source>
</evidence>
<evidence type="ECO:0000256" key="8">
    <source>
        <dbReference type="ARBA" id="ARBA00023163"/>
    </source>
</evidence>
<feature type="compositionally biased region" description="Basic and acidic residues" evidence="12">
    <location>
        <begin position="263"/>
        <end position="274"/>
    </location>
</feature>
<protein>
    <recommendedName>
        <fullName evidence="10">Nucleoprotein</fullName>
    </recommendedName>
</protein>
<feature type="region of interest" description="Disordered" evidence="12">
    <location>
        <begin position="225"/>
        <end position="274"/>
    </location>
</feature>
<dbReference type="PROSITE" id="PS51929">
    <property type="entry name" value="COV_N_CTD"/>
    <property type="match status" value="1"/>
</dbReference>